<keyword evidence="1" id="KW-0472">Membrane</keyword>
<dbReference type="STRING" id="1038014.SAMN04487910_3418"/>
<evidence type="ECO:0000313" key="4">
    <source>
        <dbReference type="Proteomes" id="UP000198521"/>
    </source>
</evidence>
<feature type="transmembrane region" description="Helical" evidence="1">
    <location>
        <begin position="34"/>
        <end position="52"/>
    </location>
</feature>
<gene>
    <name evidence="3" type="ORF">SAMN04487910_3418</name>
</gene>
<evidence type="ECO:0000313" key="3">
    <source>
        <dbReference type="EMBL" id="SEL83666.1"/>
    </source>
</evidence>
<dbReference type="Gene3D" id="3.40.50.1820">
    <property type="entry name" value="alpha/beta hydrolase"/>
    <property type="match status" value="1"/>
</dbReference>
<reference evidence="3 4" key="1">
    <citation type="submission" date="2016-10" db="EMBL/GenBank/DDBJ databases">
        <authorList>
            <person name="de Groot N.N."/>
        </authorList>
    </citation>
    <scope>NUCLEOTIDE SEQUENCE [LARGE SCALE GENOMIC DNA]</scope>
    <source>
        <strain evidence="3 4">DSM 25232</strain>
    </source>
</reference>
<name>A0A1H7TH52_AQUAM</name>
<dbReference type="InterPro" id="IPR029058">
    <property type="entry name" value="AB_hydrolase_fold"/>
</dbReference>
<dbReference type="InterPro" id="IPR050266">
    <property type="entry name" value="AB_hydrolase_sf"/>
</dbReference>
<organism evidence="3 4">
    <name type="scientific">Aquimarina amphilecti</name>
    <dbReference type="NCBI Taxonomy" id="1038014"/>
    <lineage>
        <taxon>Bacteria</taxon>
        <taxon>Pseudomonadati</taxon>
        <taxon>Bacteroidota</taxon>
        <taxon>Flavobacteriia</taxon>
        <taxon>Flavobacteriales</taxon>
        <taxon>Flavobacteriaceae</taxon>
        <taxon>Aquimarina</taxon>
    </lineage>
</organism>
<protein>
    <submittedName>
        <fullName evidence="3">Pimeloyl-ACP methyl ester carboxylesterase</fullName>
    </submittedName>
</protein>
<dbReference type="InterPro" id="IPR000073">
    <property type="entry name" value="AB_hydrolase_1"/>
</dbReference>
<feature type="domain" description="AB hydrolase-1" evidence="2">
    <location>
        <begin position="66"/>
        <end position="299"/>
    </location>
</feature>
<keyword evidence="1" id="KW-1133">Transmembrane helix</keyword>
<dbReference type="EMBL" id="FOAB01000006">
    <property type="protein sequence ID" value="SEL83666.1"/>
    <property type="molecule type" value="Genomic_DNA"/>
</dbReference>
<dbReference type="AlphaFoldDB" id="A0A1H7TH52"/>
<keyword evidence="4" id="KW-1185">Reference proteome</keyword>
<evidence type="ECO:0000256" key="1">
    <source>
        <dbReference type="SAM" id="Phobius"/>
    </source>
</evidence>
<evidence type="ECO:0000259" key="2">
    <source>
        <dbReference type="Pfam" id="PF12697"/>
    </source>
</evidence>
<sequence>MLMIIEKCNNFLLSVTFYDELHQRGNQKQNIMKSLKITIAFFLLFNFAFSQAPAITIDISGSGTPVLFLPGFTTPGSVWDETVANLNGNHQNYLVSYAGFDGNAPIAMPWYDTIKKELIAYVNEKKLTDVIIIGHSMGGNLAIDIAASLPDSIKSLILIDSIPCMRELMMPGVTEAQIQYDSSYNKQMLSMNKEQFNQTATMMAQNMTNKKEKVNTLLNWILKADRETYVYGYTDLLKLDLRKSLDKVTAKTLIIGAAFPTIETAKTNYEKQYKDLPNKHIEMISDSKHFIMFDQPELLYEKINGFLNNG</sequence>
<accession>A0A1H7TH52</accession>
<dbReference type="OrthoDB" id="7172093at2"/>
<dbReference type="Pfam" id="PF12697">
    <property type="entry name" value="Abhydrolase_6"/>
    <property type="match status" value="1"/>
</dbReference>
<keyword evidence="1" id="KW-0812">Transmembrane</keyword>
<dbReference type="SUPFAM" id="SSF53474">
    <property type="entry name" value="alpha/beta-Hydrolases"/>
    <property type="match status" value="1"/>
</dbReference>
<dbReference type="PANTHER" id="PTHR43798">
    <property type="entry name" value="MONOACYLGLYCEROL LIPASE"/>
    <property type="match status" value="1"/>
</dbReference>
<proteinExistence type="predicted"/>
<dbReference type="Proteomes" id="UP000198521">
    <property type="component" value="Unassembled WGS sequence"/>
</dbReference>